<sequence length="68" mass="7821">MATTFRRRELFGLSVAAGAAVEDERKLSRLFWFIEEKANFDITRQVGGMKNSLPRRQHKKKVPKTITG</sequence>
<protein>
    <submittedName>
        <fullName evidence="1">Uncharacterized protein</fullName>
    </submittedName>
</protein>
<name>A0A6N2KNX5_SALVM</name>
<accession>A0A6N2KNX5</accession>
<proteinExistence type="predicted"/>
<evidence type="ECO:0000313" key="1">
    <source>
        <dbReference type="EMBL" id="VFU29768.1"/>
    </source>
</evidence>
<organism evidence="1">
    <name type="scientific">Salix viminalis</name>
    <name type="common">Common osier</name>
    <name type="synonym">Basket willow</name>
    <dbReference type="NCBI Taxonomy" id="40686"/>
    <lineage>
        <taxon>Eukaryota</taxon>
        <taxon>Viridiplantae</taxon>
        <taxon>Streptophyta</taxon>
        <taxon>Embryophyta</taxon>
        <taxon>Tracheophyta</taxon>
        <taxon>Spermatophyta</taxon>
        <taxon>Magnoliopsida</taxon>
        <taxon>eudicotyledons</taxon>
        <taxon>Gunneridae</taxon>
        <taxon>Pentapetalae</taxon>
        <taxon>rosids</taxon>
        <taxon>fabids</taxon>
        <taxon>Malpighiales</taxon>
        <taxon>Salicaceae</taxon>
        <taxon>Saliceae</taxon>
        <taxon>Salix</taxon>
    </lineage>
</organism>
<gene>
    <name evidence="1" type="ORF">SVIM_LOCUS110243</name>
</gene>
<dbReference type="EMBL" id="CAADRP010000557">
    <property type="protein sequence ID" value="VFU29768.1"/>
    <property type="molecule type" value="Genomic_DNA"/>
</dbReference>
<dbReference type="AlphaFoldDB" id="A0A6N2KNX5"/>
<reference evidence="1" key="1">
    <citation type="submission" date="2019-03" db="EMBL/GenBank/DDBJ databases">
        <authorList>
            <person name="Mank J."/>
            <person name="Almeida P."/>
        </authorList>
    </citation>
    <scope>NUCLEOTIDE SEQUENCE</scope>
    <source>
        <strain evidence="1">78183</strain>
    </source>
</reference>